<feature type="compositionally biased region" description="Basic and acidic residues" evidence="1">
    <location>
        <begin position="100"/>
        <end position="117"/>
    </location>
</feature>
<evidence type="ECO:0000256" key="1">
    <source>
        <dbReference type="SAM" id="MobiDB-lite"/>
    </source>
</evidence>
<reference evidence="2" key="1">
    <citation type="journal article" date="2022" name="Int. J. Mol. Sci.">
        <title>Draft Genome of Tanacetum Coccineum: Genomic Comparison of Closely Related Tanacetum-Family Plants.</title>
        <authorList>
            <person name="Yamashiro T."/>
            <person name="Shiraishi A."/>
            <person name="Nakayama K."/>
            <person name="Satake H."/>
        </authorList>
    </citation>
    <scope>NUCLEOTIDE SEQUENCE</scope>
</reference>
<gene>
    <name evidence="2" type="ORF">Tco_1070628</name>
</gene>
<feature type="compositionally biased region" description="Low complexity" evidence="1">
    <location>
        <begin position="119"/>
        <end position="141"/>
    </location>
</feature>
<name>A0ABQ5HLZ8_9ASTR</name>
<feature type="region of interest" description="Disordered" evidence="1">
    <location>
        <begin position="33"/>
        <end position="52"/>
    </location>
</feature>
<evidence type="ECO:0000313" key="2">
    <source>
        <dbReference type="EMBL" id="GJT88911.1"/>
    </source>
</evidence>
<dbReference type="EMBL" id="BQNB010019774">
    <property type="protein sequence ID" value="GJT88911.1"/>
    <property type="molecule type" value="Genomic_DNA"/>
</dbReference>
<feature type="compositionally biased region" description="Low complexity" evidence="1">
    <location>
        <begin position="33"/>
        <end position="46"/>
    </location>
</feature>
<keyword evidence="3" id="KW-1185">Reference proteome</keyword>
<proteinExistence type="predicted"/>
<evidence type="ECO:0000313" key="3">
    <source>
        <dbReference type="Proteomes" id="UP001151760"/>
    </source>
</evidence>
<comment type="caution">
    <text evidence="2">The sequence shown here is derived from an EMBL/GenBank/DDBJ whole genome shotgun (WGS) entry which is preliminary data.</text>
</comment>
<organism evidence="2 3">
    <name type="scientific">Tanacetum coccineum</name>
    <dbReference type="NCBI Taxonomy" id="301880"/>
    <lineage>
        <taxon>Eukaryota</taxon>
        <taxon>Viridiplantae</taxon>
        <taxon>Streptophyta</taxon>
        <taxon>Embryophyta</taxon>
        <taxon>Tracheophyta</taxon>
        <taxon>Spermatophyta</taxon>
        <taxon>Magnoliopsida</taxon>
        <taxon>eudicotyledons</taxon>
        <taxon>Gunneridae</taxon>
        <taxon>Pentapetalae</taxon>
        <taxon>asterids</taxon>
        <taxon>campanulids</taxon>
        <taxon>Asterales</taxon>
        <taxon>Asteraceae</taxon>
        <taxon>Asteroideae</taxon>
        <taxon>Anthemideae</taxon>
        <taxon>Anthemidinae</taxon>
        <taxon>Tanacetum</taxon>
    </lineage>
</organism>
<dbReference type="Proteomes" id="UP001151760">
    <property type="component" value="Unassembled WGS sequence"/>
</dbReference>
<feature type="region of interest" description="Disordered" evidence="1">
    <location>
        <begin position="98"/>
        <end position="151"/>
    </location>
</feature>
<sequence>MSSPNHPTSDFEDAFSSNFPDYISAFPDYFSASPRNTSSESSNNSSGLVQIASPTPSLFYNDPYMKVIQAYDAISPPQVTIPPPTVVPPSPVLSLSPMFDSRDFFPPKEIPPPKDTETPIESPIPISPSSSVGSSSPVRSTTPPPDYPFDESIFAELDNSLWIIPRPLGGEPVPEKPNESDAC</sequence>
<accession>A0ABQ5HLZ8</accession>
<protein>
    <submittedName>
        <fullName evidence="2">Uncharacterized protein</fullName>
    </submittedName>
</protein>
<reference evidence="2" key="2">
    <citation type="submission" date="2022-01" db="EMBL/GenBank/DDBJ databases">
        <authorList>
            <person name="Yamashiro T."/>
            <person name="Shiraishi A."/>
            <person name="Satake H."/>
            <person name="Nakayama K."/>
        </authorList>
    </citation>
    <scope>NUCLEOTIDE SEQUENCE</scope>
</reference>